<keyword evidence="4" id="KW-1185">Reference proteome</keyword>
<dbReference type="RefSeq" id="WP_200170983.1">
    <property type="nucleotide sequence ID" value="NZ_BAABKQ010000001.1"/>
</dbReference>
<comment type="caution">
    <text evidence="3">The sequence shown here is derived from an EMBL/GenBank/DDBJ whole genome shotgun (WGS) entry which is preliminary data.</text>
</comment>
<dbReference type="EMBL" id="BAABKQ010000001">
    <property type="protein sequence ID" value="GAA4807132.1"/>
    <property type="molecule type" value="Genomic_DNA"/>
</dbReference>
<proteinExistence type="predicted"/>
<dbReference type="InterPro" id="IPR050300">
    <property type="entry name" value="GDXG_lipolytic_enzyme"/>
</dbReference>
<evidence type="ECO:0000313" key="4">
    <source>
        <dbReference type="Proteomes" id="UP001500839"/>
    </source>
</evidence>
<feature type="domain" description="Alpha/beta hydrolase fold-3" evidence="2">
    <location>
        <begin position="99"/>
        <end position="299"/>
    </location>
</feature>
<name>A0ABP9C9Q7_9ACTN</name>
<dbReference type="InterPro" id="IPR029058">
    <property type="entry name" value="AB_hydrolase_fold"/>
</dbReference>
<evidence type="ECO:0000256" key="1">
    <source>
        <dbReference type="ARBA" id="ARBA00022801"/>
    </source>
</evidence>
<protein>
    <recommendedName>
        <fullName evidence="2">Alpha/beta hydrolase fold-3 domain-containing protein</fullName>
    </recommendedName>
</protein>
<dbReference type="InterPro" id="IPR013094">
    <property type="entry name" value="AB_hydrolase_3"/>
</dbReference>
<keyword evidence="1" id="KW-0378">Hydrolase</keyword>
<organism evidence="3 4">
    <name type="scientific">Tomitella cavernea</name>
    <dbReference type="NCBI Taxonomy" id="1387982"/>
    <lineage>
        <taxon>Bacteria</taxon>
        <taxon>Bacillati</taxon>
        <taxon>Actinomycetota</taxon>
        <taxon>Actinomycetes</taxon>
        <taxon>Mycobacteriales</taxon>
        <taxon>Tomitella</taxon>
    </lineage>
</organism>
<dbReference type="SUPFAM" id="SSF53474">
    <property type="entry name" value="alpha/beta-Hydrolases"/>
    <property type="match status" value="1"/>
</dbReference>
<evidence type="ECO:0000259" key="2">
    <source>
        <dbReference type="Pfam" id="PF07859"/>
    </source>
</evidence>
<dbReference type="Proteomes" id="UP001500839">
    <property type="component" value="Unassembled WGS sequence"/>
</dbReference>
<reference evidence="4" key="1">
    <citation type="journal article" date="2019" name="Int. J. Syst. Evol. Microbiol.">
        <title>The Global Catalogue of Microorganisms (GCM) 10K type strain sequencing project: providing services to taxonomists for standard genome sequencing and annotation.</title>
        <authorList>
            <consortium name="The Broad Institute Genomics Platform"/>
            <consortium name="The Broad Institute Genome Sequencing Center for Infectious Disease"/>
            <person name="Wu L."/>
            <person name="Ma J."/>
        </authorList>
    </citation>
    <scope>NUCLEOTIDE SEQUENCE [LARGE SCALE GENOMIC DNA]</scope>
    <source>
        <strain evidence="4">JCM 18542</strain>
    </source>
</reference>
<gene>
    <name evidence="3" type="ORF">GCM10023353_08120</name>
</gene>
<dbReference type="PANTHER" id="PTHR48081">
    <property type="entry name" value="AB HYDROLASE SUPERFAMILY PROTEIN C4A8.06C"/>
    <property type="match status" value="1"/>
</dbReference>
<sequence length="322" mass="35804">MNAERADVPDGVVGSGARKVWAARWPSVPMRLSTWWLRRADRALTLDEALRRRDEAQARGGAPPPRSTLRRCRVDMEQWGGLPVYTVTVRGRTSPARTVIFLHGGGFTTPLQPQQWMLVSALARNGDVRVLVPTYTLAPSGTHPEALERMLQLYRRVLEDCDAADVVLAGESSGGGMAYALAQAIRDGGIAAPANLLLFSPWLDLELDNPEIKDVAGKDPILDVEVLRHLGREWTASAGRCGVGASPIDGDLLGLPPVDVFIGTHEVFIADCRRLSELARRLDVDVRVHEYRGGFHTFMYLSWLPETWHVMHIVRRRLRRAQ</sequence>
<evidence type="ECO:0000313" key="3">
    <source>
        <dbReference type="EMBL" id="GAA4807132.1"/>
    </source>
</evidence>
<dbReference type="Gene3D" id="3.40.50.1820">
    <property type="entry name" value="alpha/beta hydrolase"/>
    <property type="match status" value="1"/>
</dbReference>
<dbReference type="PANTHER" id="PTHR48081:SF8">
    <property type="entry name" value="ALPHA_BETA HYDROLASE FOLD-3 DOMAIN-CONTAINING PROTEIN-RELATED"/>
    <property type="match status" value="1"/>
</dbReference>
<accession>A0ABP9C9Q7</accession>
<dbReference type="Pfam" id="PF07859">
    <property type="entry name" value="Abhydrolase_3"/>
    <property type="match status" value="1"/>
</dbReference>